<dbReference type="Gramene" id="PUZ58352">
    <property type="protein sequence ID" value="PUZ58352"/>
    <property type="gene ID" value="GQ55_5G502800"/>
</dbReference>
<gene>
    <name evidence="2" type="ORF">GQ55_5G502800</name>
</gene>
<feature type="compositionally biased region" description="Low complexity" evidence="1">
    <location>
        <begin position="106"/>
        <end position="121"/>
    </location>
</feature>
<feature type="compositionally biased region" description="Basic residues" evidence="1">
    <location>
        <begin position="96"/>
        <end position="105"/>
    </location>
</feature>
<protein>
    <submittedName>
        <fullName evidence="2">Uncharacterized protein</fullName>
    </submittedName>
</protein>
<dbReference type="AlphaFoldDB" id="A0A2T7DS01"/>
<sequence length="146" mass="15613">MTPRTFPSRRVLYHVSMSAAPPSPSTTTTRSNRLVCRHAIPPRRLLHDGGSMTGRTSGNYGMRASSTAVASGGACCKKARGLWRHPLRSTRTGSGSRRRRKRTRGRAAAPAVGGPLGSGSARSRILGTGDGAHSWRRRSCASFVLD</sequence>
<name>A0A2T7DS01_9POAL</name>
<evidence type="ECO:0000256" key="1">
    <source>
        <dbReference type="SAM" id="MobiDB-lite"/>
    </source>
</evidence>
<dbReference type="EMBL" id="CM009753">
    <property type="protein sequence ID" value="PUZ58352.1"/>
    <property type="molecule type" value="Genomic_DNA"/>
</dbReference>
<accession>A0A2T7DS01</accession>
<evidence type="ECO:0000313" key="3">
    <source>
        <dbReference type="Proteomes" id="UP000244336"/>
    </source>
</evidence>
<reference evidence="2 3" key="1">
    <citation type="submission" date="2018-04" db="EMBL/GenBank/DDBJ databases">
        <title>WGS assembly of Panicum hallii var. hallii HAL2.</title>
        <authorList>
            <person name="Lovell J."/>
            <person name="Jenkins J."/>
            <person name="Lowry D."/>
            <person name="Mamidi S."/>
            <person name="Sreedasyam A."/>
            <person name="Weng X."/>
            <person name="Barry K."/>
            <person name="Bonette J."/>
            <person name="Campitelli B."/>
            <person name="Daum C."/>
            <person name="Gordon S."/>
            <person name="Gould B."/>
            <person name="Lipzen A."/>
            <person name="MacQueen A."/>
            <person name="Palacio-Mejia J."/>
            <person name="Plott C."/>
            <person name="Shakirov E."/>
            <person name="Shu S."/>
            <person name="Yoshinaga Y."/>
            <person name="Zane M."/>
            <person name="Rokhsar D."/>
            <person name="Grimwood J."/>
            <person name="Schmutz J."/>
            <person name="Juenger T."/>
        </authorList>
    </citation>
    <scope>NUCLEOTIDE SEQUENCE [LARGE SCALE GENOMIC DNA]</scope>
    <source>
        <strain evidence="3">cv. HAL2</strain>
    </source>
</reference>
<dbReference type="Proteomes" id="UP000244336">
    <property type="component" value="Chromosome 5"/>
</dbReference>
<keyword evidence="3" id="KW-1185">Reference proteome</keyword>
<evidence type="ECO:0000313" key="2">
    <source>
        <dbReference type="EMBL" id="PUZ58352.1"/>
    </source>
</evidence>
<organism evidence="2 3">
    <name type="scientific">Panicum hallii var. hallii</name>
    <dbReference type="NCBI Taxonomy" id="1504633"/>
    <lineage>
        <taxon>Eukaryota</taxon>
        <taxon>Viridiplantae</taxon>
        <taxon>Streptophyta</taxon>
        <taxon>Embryophyta</taxon>
        <taxon>Tracheophyta</taxon>
        <taxon>Spermatophyta</taxon>
        <taxon>Magnoliopsida</taxon>
        <taxon>Liliopsida</taxon>
        <taxon>Poales</taxon>
        <taxon>Poaceae</taxon>
        <taxon>PACMAD clade</taxon>
        <taxon>Panicoideae</taxon>
        <taxon>Panicodae</taxon>
        <taxon>Paniceae</taxon>
        <taxon>Panicinae</taxon>
        <taxon>Panicum</taxon>
        <taxon>Panicum sect. Panicum</taxon>
    </lineage>
</organism>
<feature type="region of interest" description="Disordered" evidence="1">
    <location>
        <begin position="86"/>
        <end position="133"/>
    </location>
</feature>
<proteinExistence type="predicted"/>